<feature type="domain" description="ABC toxin N-terminal" evidence="5">
    <location>
        <begin position="5"/>
        <end position="129"/>
    </location>
</feature>
<dbReference type="Pfam" id="PF18413">
    <property type="entry name" value="Neuraminidase"/>
    <property type="match status" value="1"/>
</dbReference>
<reference evidence="6 7" key="2">
    <citation type="submission" date="2020-06" db="EMBL/GenBank/DDBJ databases">
        <title>Polyphasic characterization of a Rahnella strain isolated from tree sap.</title>
        <authorList>
            <person name="Kim I.S."/>
        </authorList>
    </citation>
    <scope>NUCLEOTIDE SEQUENCE [LARGE SCALE GENOMIC DNA]</scope>
    <source>
        <strain evidence="6 7">SAP-1</strain>
    </source>
</reference>
<feature type="domain" description="Tc toxin complex TcA C-terminal TcB-binding" evidence="3">
    <location>
        <begin position="913"/>
        <end position="1209"/>
    </location>
</feature>
<accession>A0A848MF58</accession>
<dbReference type="Pfam" id="PF18276">
    <property type="entry name" value="TcA_TcB_BD"/>
    <property type="match status" value="1"/>
</dbReference>
<dbReference type="EMBL" id="JAADJU010000001">
    <property type="protein sequence ID" value="NMP25740.1"/>
    <property type="molecule type" value="Genomic_DNA"/>
</dbReference>
<feature type="domain" description="Neuraminidase-like" evidence="4">
    <location>
        <begin position="160"/>
        <end position="258"/>
    </location>
</feature>
<dbReference type="InterPro" id="IPR040840">
    <property type="entry name" value="TcA_TcB_BD"/>
</dbReference>
<reference evidence="6 7" key="1">
    <citation type="submission" date="2020-01" db="EMBL/GenBank/DDBJ databases">
        <authorList>
            <person name="Lee S.D."/>
        </authorList>
    </citation>
    <scope>NUCLEOTIDE SEQUENCE [LARGE SCALE GENOMIC DNA]</scope>
    <source>
        <strain evidence="6 7">SAP-1</strain>
    </source>
</reference>
<feature type="coiled-coil region" evidence="1">
    <location>
        <begin position="900"/>
        <end position="934"/>
    </location>
</feature>
<evidence type="ECO:0000259" key="3">
    <source>
        <dbReference type="Pfam" id="PF18276"/>
    </source>
</evidence>
<dbReference type="Proteomes" id="UP000585363">
    <property type="component" value="Unassembled WGS sequence"/>
</dbReference>
<dbReference type="InterPro" id="IPR041079">
    <property type="entry name" value="Neuraminidase-like"/>
</dbReference>
<evidence type="ECO:0000259" key="4">
    <source>
        <dbReference type="Pfam" id="PF18413"/>
    </source>
</evidence>
<protein>
    <submittedName>
        <fullName evidence="6">Uncharacterized protein</fullName>
    </submittedName>
</protein>
<feature type="compositionally biased region" description="Basic and acidic residues" evidence="2">
    <location>
        <begin position="385"/>
        <end position="402"/>
    </location>
</feature>
<evidence type="ECO:0000313" key="7">
    <source>
        <dbReference type="Proteomes" id="UP000585363"/>
    </source>
</evidence>
<organism evidence="6 7">
    <name type="scientific">Rouxiella aceris</name>
    <dbReference type="NCBI Taxonomy" id="2703884"/>
    <lineage>
        <taxon>Bacteria</taxon>
        <taxon>Pseudomonadati</taxon>
        <taxon>Pseudomonadota</taxon>
        <taxon>Gammaproteobacteria</taxon>
        <taxon>Enterobacterales</taxon>
        <taxon>Yersiniaceae</taxon>
        <taxon>Rouxiella</taxon>
    </lineage>
</organism>
<gene>
    <name evidence="6" type="ORF">GW590_02460</name>
</gene>
<comment type="caution">
    <text evidence="6">The sequence shown here is derived from an EMBL/GenBank/DDBJ whole genome shotgun (WGS) entry which is preliminary data.</text>
</comment>
<name>A0A848MF58_9GAMM</name>
<feature type="region of interest" description="Disordered" evidence="2">
    <location>
        <begin position="372"/>
        <end position="402"/>
    </location>
</feature>
<dbReference type="RefSeq" id="WP_169401419.1">
    <property type="nucleotide sequence ID" value="NZ_JAADJU010000001.1"/>
</dbReference>
<keyword evidence="1" id="KW-0175">Coiled coil</keyword>
<evidence type="ECO:0000256" key="2">
    <source>
        <dbReference type="SAM" id="MobiDB-lite"/>
    </source>
</evidence>
<proteinExistence type="predicted"/>
<sequence length="1229" mass="138679">MIFTTLAEQQHQALVAYYIHHVIAKDAALKDKVTDVDALYEYLLIDPGVTQKVTTSRVGEAIASLQQYLGRISQDLEPGLKAQADEIEKWQQWQHRYSLWAGLRQLESHPENYLDPAMRQYQTAEFTTLLQTLSQGKLQENSIKKGILEYLNNFETISNLKILSAYQSGKDVNSARFYFIGRTYTSPMTFYIRCLDLSETNGKENLKPSLNAWGNWEQINLPLNGAEDKSIRPMYRNGRLYIAWAENKQLQNEQGKKTDQCTLRLGQQQLDGNWSICFEQSIDDFSCNFVMVGNIIAAGFEGKSMIGLSLAGSPKSKGFVLDDLLNSQPDSGVAAGMIAKYKGEEGGATSGDTIFLVQKDLDLTHNNNGSFCQLKAPEPAVKPTANKDDANKSETDEEKPADNIWEDKWNSLRYMSTYGDQARNYPLTTQFASQMVPRAHSSLGSLFSWETQHLTEPAVVDGEPDVSLDFNGAYGRYFWELFLYVPWLIANHYTAQLNFSEAQSWLNRLFTPHKKEGRYWQVRPLQETGMENARLKTPNDANAMAVAHPIYYKKALFANRIRFLMEQGDALYRELSRDGLNEAKQFYVQALTLLGGEPQRATAQRWQPVTLGELSQTSNQALRQLEQRLPGSELPLQADDYAAAHYDAPFLLPQDSGLQQLWDDLQTRMYNLRHFLTLDGKPLTLPLYDAPGNPAELQRRLASGQSLNGTGSANSLMVPPFRFQVMHTRAQSAVETLIQFGNQLQGFMERQDQLKLDKLQLTHQKELLPYTLDLQQQAIDMGDQSLAALRESKRSATTRYDHYKKLYDENISDDESKAMTHSIIAGALYSGASYAFAGGEALDLFPNTFGMANGGQRWGGAARIPGYLMQGVASALNTVAGNLQSTAMYHRRRQDWEIQYRLAEHEKTQIDAQIKAQEKQNAQYAKQLAQTRFQGQQFNQLLEFWAQRVSNVQLYQWLIGQLRGLFRQARDAAVSLCKATEAAWRCDTGWFNEPSPLRADDWNEARYGLLCGENLKLGLLQMEQKYLLRHERHLELTHTLSLKELIGQKAWDQVVKTSQGDAKFTFSLNEKAFAQRYPGLYQRRIVQITLSVPAVIGPYQNISALLTQTSSHFLLKADAGDFARLAGGEITSANIRSNLRASQQVALSSGFEDGGLFVENLADERYLPFEGNGVHSSWELSFPNVAGHPAQKQLLERMTDVIVKVRYRALNGGDAFAKAVCDAMKPKPE</sequence>
<dbReference type="AlphaFoldDB" id="A0A848MF58"/>
<evidence type="ECO:0000256" key="1">
    <source>
        <dbReference type="SAM" id="Coils"/>
    </source>
</evidence>
<evidence type="ECO:0000259" key="5">
    <source>
        <dbReference type="Pfam" id="PF20220"/>
    </source>
</evidence>
<dbReference type="InterPro" id="IPR046839">
    <property type="entry name" value="ABC_toxin_N"/>
</dbReference>
<keyword evidence="7" id="KW-1185">Reference proteome</keyword>
<dbReference type="Pfam" id="PF20220">
    <property type="entry name" value="ABC_toxin_N"/>
    <property type="match status" value="1"/>
</dbReference>
<evidence type="ECO:0000313" key="6">
    <source>
        <dbReference type="EMBL" id="NMP25740.1"/>
    </source>
</evidence>